<reference evidence="2" key="1">
    <citation type="submission" date="2023-08" db="EMBL/GenBank/DDBJ databases">
        <authorList>
            <person name="Chen Y."/>
            <person name="Shah S."/>
            <person name="Dougan E. K."/>
            <person name="Thang M."/>
            <person name="Chan C."/>
        </authorList>
    </citation>
    <scope>NUCLEOTIDE SEQUENCE</scope>
</reference>
<gene>
    <name evidence="2" type="ORF">EVOR1521_LOCUS21273</name>
</gene>
<evidence type="ECO:0000313" key="3">
    <source>
        <dbReference type="Proteomes" id="UP001178507"/>
    </source>
</evidence>
<feature type="chain" id="PRO_5041378208" evidence="1">
    <location>
        <begin position="29"/>
        <end position="354"/>
    </location>
</feature>
<proteinExistence type="predicted"/>
<evidence type="ECO:0000256" key="1">
    <source>
        <dbReference type="SAM" id="SignalP"/>
    </source>
</evidence>
<name>A0AA36J081_9DINO</name>
<keyword evidence="3" id="KW-1185">Reference proteome</keyword>
<evidence type="ECO:0000313" key="2">
    <source>
        <dbReference type="EMBL" id="CAJ1397210.1"/>
    </source>
</evidence>
<comment type="caution">
    <text evidence="2">The sequence shown here is derived from an EMBL/GenBank/DDBJ whole genome shotgun (WGS) entry which is preliminary data.</text>
</comment>
<dbReference type="AlphaFoldDB" id="A0AA36J081"/>
<feature type="non-terminal residue" evidence="2">
    <location>
        <position position="354"/>
    </location>
</feature>
<organism evidence="2 3">
    <name type="scientific">Effrenium voratum</name>
    <dbReference type="NCBI Taxonomy" id="2562239"/>
    <lineage>
        <taxon>Eukaryota</taxon>
        <taxon>Sar</taxon>
        <taxon>Alveolata</taxon>
        <taxon>Dinophyceae</taxon>
        <taxon>Suessiales</taxon>
        <taxon>Symbiodiniaceae</taxon>
        <taxon>Effrenium</taxon>
    </lineage>
</organism>
<dbReference type="EMBL" id="CAUJNA010003259">
    <property type="protein sequence ID" value="CAJ1397210.1"/>
    <property type="molecule type" value="Genomic_DNA"/>
</dbReference>
<dbReference type="Proteomes" id="UP001178507">
    <property type="component" value="Unassembled WGS sequence"/>
</dbReference>
<accession>A0AA36J081</accession>
<feature type="signal peptide" evidence="1">
    <location>
        <begin position="1"/>
        <end position="28"/>
    </location>
</feature>
<sequence length="354" mass="39602">MGDGDQRGTSRSCGASVQVLLLLAFCRAAQVLDRGQWQLHVLCLVVTLALCRASCRKQVLSVTAFLVVLYFWCQYEAAERRGQMLGDRLFSDILLMQMVLLSEGLGPPALLAWTGCTMPLFAARAQVFEVAILLLVPCAMSLAEKQPAAAADADREQVVHQCLKLVLRQLQVPLQLALSETAGDAVRLKARIQQMWSLLSGLDCRLDRDFRKAIKEIAASGDSDQVPPELAWWGDKKENEDPGSVEASTCESFWEEFPNDAQVLLEVELRDSMPVTEVKLLVPQTASFLHEYFVEDWEGFRNWLEPEVNRAVHGSQVQDCTSCQLRLPVLGRLNGSWENELTDSALWIPHRFTN</sequence>
<protein>
    <submittedName>
        <fullName evidence="2">Uncharacterized protein</fullName>
    </submittedName>
</protein>
<keyword evidence="1" id="KW-0732">Signal</keyword>